<gene>
    <name evidence="1" type="ORF">A5771_18095</name>
</gene>
<dbReference type="AlphaFoldDB" id="A0A1A2E088"/>
<evidence type="ECO:0000313" key="2">
    <source>
        <dbReference type="Proteomes" id="UP000093985"/>
    </source>
</evidence>
<comment type="caution">
    <text evidence="1">The sequence shown here is derived from an EMBL/GenBank/DDBJ whole genome shotgun (WGS) entry which is preliminary data.</text>
</comment>
<dbReference type="EMBL" id="LZIN01000096">
    <property type="protein sequence ID" value="OBG00974.1"/>
    <property type="molecule type" value="Genomic_DNA"/>
</dbReference>
<dbReference type="OrthoDB" id="4639474at2"/>
<name>A0A1A2E088_MYCSD</name>
<reference evidence="2" key="1">
    <citation type="submission" date="2016-06" db="EMBL/GenBank/DDBJ databases">
        <authorList>
            <person name="Sutton G."/>
            <person name="Brinkac L."/>
            <person name="Sanka R."/>
            <person name="Adams M."/>
            <person name="Lau E."/>
            <person name="Mehaffy C."/>
            <person name="Tameris M."/>
            <person name="Hatherill M."/>
            <person name="Hanekom W."/>
            <person name="Mahomed H."/>
            <person name="Mcshane H."/>
        </authorList>
    </citation>
    <scope>NUCLEOTIDE SEQUENCE [LARGE SCALE GENOMIC DNA]</scope>
    <source>
        <strain evidence="2">852014-51077_SCH5608930-a</strain>
    </source>
</reference>
<protein>
    <submittedName>
        <fullName evidence="1">Uncharacterized protein</fullName>
    </submittedName>
</protein>
<evidence type="ECO:0000313" key="1">
    <source>
        <dbReference type="EMBL" id="OBG00974.1"/>
    </source>
</evidence>
<organism evidence="1 2">
    <name type="scientific">Mycolicibacter sinensis (strain JDM601)</name>
    <name type="common">Mycobacterium sinense</name>
    <dbReference type="NCBI Taxonomy" id="875328"/>
    <lineage>
        <taxon>Bacteria</taxon>
        <taxon>Bacillati</taxon>
        <taxon>Actinomycetota</taxon>
        <taxon>Actinomycetes</taxon>
        <taxon>Mycobacteriales</taxon>
        <taxon>Mycobacteriaceae</taxon>
        <taxon>Mycolicibacter</taxon>
    </lineage>
</organism>
<sequence length="132" mass="15290">MNEKKRELKPSTRWSDHGPNTWGPYWDAMFSPAMVTPWINWKRGSTGVNVARLYWYEREYLRLAYESVYGSVPENWPSQHPGVVLGDRAACLRCHYFGTWSGPLSALDLARRHETSGGEFRGRRASTPRSRE</sequence>
<accession>A0A1A2E088</accession>
<dbReference type="RefSeq" id="WP_064856904.1">
    <property type="nucleotide sequence ID" value="NZ_LZIM01000091.1"/>
</dbReference>
<proteinExistence type="predicted"/>
<dbReference type="Proteomes" id="UP000093985">
    <property type="component" value="Unassembled WGS sequence"/>
</dbReference>